<reference evidence="2" key="1">
    <citation type="journal article" date="2022" name="Mol. Ecol. Resour.">
        <title>The genomes of chicory, endive, great burdock and yacon provide insights into Asteraceae palaeo-polyploidization history and plant inulin production.</title>
        <authorList>
            <person name="Fan W."/>
            <person name="Wang S."/>
            <person name="Wang H."/>
            <person name="Wang A."/>
            <person name="Jiang F."/>
            <person name="Liu H."/>
            <person name="Zhao H."/>
            <person name="Xu D."/>
            <person name="Zhang Y."/>
        </authorList>
    </citation>
    <scope>NUCLEOTIDE SEQUENCE [LARGE SCALE GENOMIC DNA]</scope>
    <source>
        <strain evidence="2">cv. Niubang</strain>
    </source>
</reference>
<keyword evidence="2" id="KW-1185">Reference proteome</keyword>
<dbReference type="Proteomes" id="UP001055879">
    <property type="component" value="Linkage Group LG16"/>
</dbReference>
<evidence type="ECO:0000313" key="2">
    <source>
        <dbReference type="Proteomes" id="UP001055879"/>
    </source>
</evidence>
<protein>
    <submittedName>
        <fullName evidence="1">Uncharacterized protein</fullName>
    </submittedName>
</protein>
<evidence type="ECO:0000313" key="1">
    <source>
        <dbReference type="EMBL" id="KAI3670028.1"/>
    </source>
</evidence>
<sequence>MADAARSFSDQTRWRRFTAAFPIKNGGGDSDEFGVVLCFFLRKWRKMRRVYICGETLETRFCLERRRCEVEKGGKLEGVI</sequence>
<accession>A0ACB8XNM7</accession>
<proteinExistence type="predicted"/>
<name>A0ACB8XNM7_ARCLA</name>
<reference evidence="1 2" key="2">
    <citation type="journal article" date="2022" name="Mol. Ecol. Resour.">
        <title>The genomes of chicory, endive, great burdock and yacon provide insights into Asteraceae paleo-polyploidization history and plant inulin production.</title>
        <authorList>
            <person name="Fan W."/>
            <person name="Wang S."/>
            <person name="Wang H."/>
            <person name="Wang A."/>
            <person name="Jiang F."/>
            <person name="Liu H."/>
            <person name="Zhao H."/>
            <person name="Xu D."/>
            <person name="Zhang Y."/>
        </authorList>
    </citation>
    <scope>NUCLEOTIDE SEQUENCE [LARGE SCALE GENOMIC DNA]</scope>
    <source>
        <strain evidence="2">cv. Niubang</strain>
    </source>
</reference>
<organism evidence="1 2">
    <name type="scientific">Arctium lappa</name>
    <name type="common">Greater burdock</name>
    <name type="synonym">Lappa major</name>
    <dbReference type="NCBI Taxonomy" id="4217"/>
    <lineage>
        <taxon>Eukaryota</taxon>
        <taxon>Viridiplantae</taxon>
        <taxon>Streptophyta</taxon>
        <taxon>Embryophyta</taxon>
        <taxon>Tracheophyta</taxon>
        <taxon>Spermatophyta</taxon>
        <taxon>Magnoliopsida</taxon>
        <taxon>eudicotyledons</taxon>
        <taxon>Gunneridae</taxon>
        <taxon>Pentapetalae</taxon>
        <taxon>asterids</taxon>
        <taxon>campanulids</taxon>
        <taxon>Asterales</taxon>
        <taxon>Asteraceae</taxon>
        <taxon>Carduoideae</taxon>
        <taxon>Cardueae</taxon>
        <taxon>Arctiinae</taxon>
        <taxon>Arctium</taxon>
    </lineage>
</organism>
<dbReference type="EMBL" id="CM042062">
    <property type="protein sequence ID" value="KAI3670028.1"/>
    <property type="molecule type" value="Genomic_DNA"/>
</dbReference>
<gene>
    <name evidence="1" type="ORF">L6452_41605</name>
</gene>
<comment type="caution">
    <text evidence="1">The sequence shown here is derived from an EMBL/GenBank/DDBJ whole genome shotgun (WGS) entry which is preliminary data.</text>
</comment>